<name>A0A6S7K157_PARCT</name>
<evidence type="ECO:0000313" key="1">
    <source>
        <dbReference type="EMBL" id="CAB4015378.1"/>
    </source>
</evidence>
<evidence type="ECO:0000313" key="2">
    <source>
        <dbReference type="Proteomes" id="UP001152795"/>
    </source>
</evidence>
<protein>
    <submittedName>
        <fullName evidence="1">Uncharacterized protein</fullName>
    </submittedName>
</protein>
<sequence>MPRKNLTSTEKAALQQLWDEGMTTGKRKDLIEKAIEQIGLDEKTIMVLQTHYKRLNYSPHDRRSGRDGTSSQVDRLPGLEIIKKKMGMAVKRGSRKESSQIRLPGNVRKRSAYCTFKKEFLSSDKAKKLREEGVAESEIQKQGSAEYRQLSPNSKEKYANSAEAINATLPESTGIPKKRWSMKQLDQLGCPSLWLGYSGRLPERLYSPALKDLGEDEVFTNYVVSAIVNKLARSQMEKACGTKVAKKSSGGQTDKTRLRGSETVSKPRKTTVELEYFYNFLAYIDENDRLQLSNVQQPQDQPARVGDNVSIFNASGEKVGDGQVTDQTIVHGYELKEGWIPLMVLDIVPGVKSQSNYPTSSGLVEKNSFVAWPRESIGPKN</sequence>
<gene>
    <name evidence="1" type="ORF">PACLA_8A024396</name>
</gene>
<comment type="caution">
    <text evidence="1">The sequence shown here is derived from an EMBL/GenBank/DDBJ whole genome shotgun (WGS) entry which is preliminary data.</text>
</comment>
<dbReference type="Proteomes" id="UP001152795">
    <property type="component" value="Unassembled WGS sequence"/>
</dbReference>
<dbReference type="OrthoDB" id="5989327at2759"/>
<dbReference type="Gene3D" id="1.10.30.10">
    <property type="entry name" value="High mobility group box domain"/>
    <property type="match status" value="1"/>
</dbReference>
<dbReference type="InterPro" id="IPR036910">
    <property type="entry name" value="HMG_box_dom_sf"/>
</dbReference>
<reference evidence="1" key="1">
    <citation type="submission" date="2020-04" db="EMBL/GenBank/DDBJ databases">
        <authorList>
            <person name="Alioto T."/>
            <person name="Alioto T."/>
            <person name="Gomez Garrido J."/>
        </authorList>
    </citation>
    <scope>NUCLEOTIDE SEQUENCE</scope>
    <source>
        <strain evidence="1">A484AB</strain>
    </source>
</reference>
<keyword evidence="2" id="KW-1185">Reference proteome</keyword>
<dbReference type="EMBL" id="CACRXK020008690">
    <property type="protein sequence ID" value="CAB4015378.1"/>
    <property type="molecule type" value="Genomic_DNA"/>
</dbReference>
<accession>A0A6S7K157</accession>
<dbReference type="AlphaFoldDB" id="A0A6S7K157"/>
<organism evidence="1 2">
    <name type="scientific">Paramuricea clavata</name>
    <name type="common">Red gorgonian</name>
    <name type="synonym">Violescent sea-whip</name>
    <dbReference type="NCBI Taxonomy" id="317549"/>
    <lineage>
        <taxon>Eukaryota</taxon>
        <taxon>Metazoa</taxon>
        <taxon>Cnidaria</taxon>
        <taxon>Anthozoa</taxon>
        <taxon>Octocorallia</taxon>
        <taxon>Malacalcyonacea</taxon>
        <taxon>Plexauridae</taxon>
        <taxon>Paramuricea</taxon>
    </lineage>
</organism>
<proteinExistence type="predicted"/>